<evidence type="ECO:0000256" key="6">
    <source>
        <dbReference type="SAM" id="Phobius"/>
    </source>
</evidence>
<dbReference type="GO" id="GO:0005886">
    <property type="term" value="C:plasma membrane"/>
    <property type="evidence" value="ECO:0007669"/>
    <property type="project" value="UniProtKB-SubCell"/>
</dbReference>
<evidence type="ECO:0000256" key="4">
    <source>
        <dbReference type="ARBA" id="ARBA00022989"/>
    </source>
</evidence>
<dbReference type="PIRSF" id="PIRSF006324">
    <property type="entry name" value="LeuE"/>
    <property type="match status" value="1"/>
</dbReference>
<evidence type="ECO:0000256" key="1">
    <source>
        <dbReference type="ARBA" id="ARBA00004651"/>
    </source>
</evidence>
<evidence type="ECO:0000256" key="3">
    <source>
        <dbReference type="ARBA" id="ARBA00022692"/>
    </source>
</evidence>
<keyword evidence="2" id="KW-1003">Cell membrane</keyword>
<gene>
    <name evidence="7" type="ORF">FX987_03281</name>
</gene>
<evidence type="ECO:0000256" key="2">
    <source>
        <dbReference type="ARBA" id="ARBA00022475"/>
    </source>
</evidence>
<dbReference type="GO" id="GO:0015171">
    <property type="term" value="F:amino acid transmembrane transporter activity"/>
    <property type="evidence" value="ECO:0007669"/>
    <property type="project" value="TreeGrafter"/>
</dbReference>
<dbReference type="InterPro" id="IPR001123">
    <property type="entry name" value="LeuE-type"/>
</dbReference>
<dbReference type="Pfam" id="PF01810">
    <property type="entry name" value="LysE"/>
    <property type="match status" value="1"/>
</dbReference>
<sequence length="221" mass="23882">MTPDYLGEFLALAAIHFLAVVAPGPDFAVTIRQSVLYGRRLGIATAVGIGAGISVHVIYTLLGVGALMHTTPWLLSAAELVGGAYLLYLGVTFIRQAGKHTTGLALDAGAEAGARSFRQSFGLGFLTNATNPKATLFFLAVFTTVVSDSTPLRIQMFYGGWMCLVNAGWFVLVSLVFTSPPVRERFLRIGHWFERLMGVLLIAFSMRLLWGIGGVMFTFSK</sequence>
<evidence type="ECO:0000256" key="5">
    <source>
        <dbReference type="ARBA" id="ARBA00023136"/>
    </source>
</evidence>
<keyword evidence="3 6" id="KW-0812">Transmembrane</keyword>
<feature type="transmembrane region" description="Helical" evidence="6">
    <location>
        <begin position="6"/>
        <end position="29"/>
    </location>
</feature>
<dbReference type="EMBL" id="CP054580">
    <property type="protein sequence ID" value="QKS25485.1"/>
    <property type="molecule type" value="Genomic_DNA"/>
</dbReference>
<dbReference type="Proteomes" id="UP000509761">
    <property type="component" value="Chromosome"/>
</dbReference>
<dbReference type="PANTHER" id="PTHR30086:SF21">
    <property type="entry name" value="TRANSPORT PROTEIN"/>
    <property type="match status" value="1"/>
</dbReference>
<evidence type="ECO:0000313" key="8">
    <source>
        <dbReference type="Proteomes" id="UP000509761"/>
    </source>
</evidence>
<accession>A0AAP9NNM4</accession>
<keyword evidence="4 6" id="KW-1133">Transmembrane helix</keyword>
<dbReference type="AlphaFoldDB" id="A0AAP9NNM4"/>
<proteinExistence type="predicted"/>
<comment type="subcellular location">
    <subcellularLocation>
        <location evidence="1">Cell membrane</location>
        <topology evidence="1">Multi-pass membrane protein</topology>
    </subcellularLocation>
</comment>
<name>A0AAP9NNM4_9GAMM</name>
<reference evidence="7 8" key="1">
    <citation type="submission" date="2019-12" db="EMBL/GenBank/DDBJ databases">
        <title>Genome sequencing and assembly of endphytes of Porphyra tenera.</title>
        <authorList>
            <person name="Park J.M."/>
            <person name="Shin R."/>
            <person name="Jo S.H."/>
        </authorList>
    </citation>
    <scope>NUCLEOTIDE SEQUENCE [LARGE SCALE GENOMIC DNA]</scope>
    <source>
        <strain evidence="7 8">GPM3</strain>
    </source>
</reference>
<organism evidence="7 8">
    <name type="scientific">Vreelandella titanicae</name>
    <dbReference type="NCBI Taxonomy" id="664683"/>
    <lineage>
        <taxon>Bacteria</taxon>
        <taxon>Pseudomonadati</taxon>
        <taxon>Pseudomonadota</taxon>
        <taxon>Gammaproteobacteria</taxon>
        <taxon>Oceanospirillales</taxon>
        <taxon>Halomonadaceae</taxon>
        <taxon>Vreelandella</taxon>
    </lineage>
</organism>
<evidence type="ECO:0000313" key="7">
    <source>
        <dbReference type="EMBL" id="QKS25485.1"/>
    </source>
</evidence>
<keyword evidence="5 6" id="KW-0472">Membrane</keyword>
<feature type="transmembrane region" description="Helical" evidence="6">
    <location>
        <begin position="73"/>
        <end position="94"/>
    </location>
</feature>
<protein>
    <submittedName>
        <fullName evidence="7">Threonine efflux protein</fullName>
    </submittedName>
</protein>
<feature type="transmembrane region" description="Helical" evidence="6">
    <location>
        <begin position="157"/>
        <end position="177"/>
    </location>
</feature>
<feature type="transmembrane region" description="Helical" evidence="6">
    <location>
        <begin position="197"/>
        <end position="219"/>
    </location>
</feature>
<dbReference type="PANTHER" id="PTHR30086">
    <property type="entry name" value="ARGININE EXPORTER PROTEIN ARGO"/>
    <property type="match status" value="1"/>
</dbReference>
<feature type="transmembrane region" description="Helical" evidence="6">
    <location>
        <begin position="41"/>
        <end position="67"/>
    </location>
</feature>
<dbReference type="RefSeq" id="WP_022521736.1">
    <property type="nucleotide sequence ID" value="NZ_CP054580.1"/>
</dbReference>
<keyword evidence="8" id="KW-1185">Reference proteome</keyword>